<evidence type="ECO:0000313" key="1">
    <source>
        <dbReference type="EMBL" id="MEO9246469.1"/>
    </source>
</evidence>
<dbReference type="EMBL" id="JBDXMX010000001">
    <property type="protein sequence ID" value="MEO9246469.1"/>
    <property type="molecule type" value="Genomic_DNA"/>
</dbReference>
<sequence>MADLDPETFDITQWLAGADPDEYRNRETVTVYLIKDGLKDELDKVRAQHDEAVVAEKANGRQKDLAVGESRRVTLLENRMTNLIEEVQSTRREVVLTGLIGPEITEAAADLKGHERDYALIARSARILGKPVDVNAIRLLHKMIGEAQWADIVEAYKRVTYGKPGGGITAPFSPRS</sequence>
<gene>
    <name evidence="1" type="ORF">ABDK96_02095</name>
</gene>
<name>A0ABV0IE95_9MICC</name>
<keyword evidence="2" id="KW-1185">Reference proteome</keyword>
<dbReference type="RefSeq" id="WP_347918526.1">
    <property type="nucleotide sequence ID" value="NZ_JBDXMX010000001.1"/>
</dbReference>
<comment type="caution">
    <text evidence="1">The sequence shown here is derived from an EMBL/GenBank/DDBJ whole genome shotgun (WGS) entry which is preliminary data.</text>
</comment>
<accession>A0ABV0IE95</accession>
<proteinExistence type="predicted"/>
<protein>
    <submittedName>
        <fullName evidence="1">Uncharacterized protein</fullName>
    </submittedName>
</protein>
<organism evidence="1 2">
    <name type="scientific">Citricoccus nitrophenolicus</name>
    <dbReference type="NCBI Taxonomy" id="863575"/>
    <lineage>
        <taxon>Bacteria</taxon>
        <taxon>Bacillati</taxon>
        <taxon>Actinomycetota</taxon>
        <taxon>Actinomycetes</taxon>
        <taxon>Micrococcales</taxon>
        <taxon>Micrococcaceae</taxon>
        <taxon>Citricoccus</taxon>
    </lineage>
</organism>
<evidence type="ECO:0000313" key="2">
    <source>
        <dbReference type="Proteomes" id="UP001484097"/>
    </source>
</evidence>
<reference evidence="1 2" key="1">
    <citation type="submission" date="2024-05" db="EMBL/GenBank/DDBJ databases">
        <authorList>
            <person name="Yi C."/>
        </authorList>
    </citation>
    <scope>NUCLEOTIDE SEQUENCE [LARGE SCALE GENOMIC DNA]</scope>
    <source>
        <strain evidence="1 2">XS13</strain>
    </source>
</reference>
<dbReference type="Proteomes" id="UP001484097">
    <property type="component" value="Unassembled WGS sequence"/>
</dbReference>